<accession>A0ABU7LTV2</accession>
<dbReference type="Pfam" id="PF06319">
    <property type="entry name" value="MmcB-like"/>
    <property type="match status" value="1"/>
</dbReference>
<organism evidence="1 2">
    <name type="scientific">Hyphobacterium lacteum</name>
    <dbReference type="NCBI Taxonomy" id="3116575"/>
    <lineage>
        <taxon>Bacteria</taxon>
        <taxon>Pseudomonadati</taxon>
        <taxon>Pseudomonadota</taxon>
        <taxon>Alphaproteobacteria</taxon>
        <taxon>Maricaulales</taxon>
        <taxon>Maricaulaceae</taxon>
        <taxon>Hyphobacterium</taxon>
    </lineage>
</organism>
<evidence type="ECO:0000313" key="2">
    <source>
        <dbReference type="Proteomes" id="UP001354971"/>
    </source>
</evidence>
<proteinExistence type="predicted"/>
<dbReference type="EMBL" id="JAZDRP010000011">
    <property type="protein sequence ID" value="MEE2527280.1"/>
    <property type="molecule type" value="Genomic_DNA"/>
</dbReference>
<dbReference type="Gene3D" id="3.40.1350.10">
    <property type="match status" value="1"/>
</dbReference>
<dbReference type="InterPro" id="IPR011856">
    <property type="entry name" value="tRNA_endonuc-like_dom_sf"/>
</dbReference>
<name>A0ABU7LTV2_9PROT</name>
<dbReference type="InterPro" id="IPR009394">
    <property type="entry name" value="MmcB-like"/>
</dbReference>
<protein>
    <submittedName>
        <fullName evidence="1">MmcB family DNA repair protein</fullName>
    </submittedName>
</protein>
<gene>
    <name evidence="1" type="ORF">V0U79_13015</name>
</gene>
<sequence length="177" mass="19803">MGLIWGVRRDLPERCLILEHKWNIVPGMDTHALASNDNPAIDDARLLARGAARLLYDLGYTAIPEFSFKTGRRADLFAIGPKGEMTVVEIKSGMADFRADNKWMEYWGWCDRLYFAVSDRFPHDVIPSQAGLIVADGFGAAIVRESPHDPINAARRKSVMLRFARTAAERLGRLGDS</sequence>
<evidence type="ECO:0000313" key="1">
    <source>
        <dbReference type="EMBL" id="MEE2527280.1"/>
    </source>
</evidence>
<keyword evidence="2" id="KW-1185">Reference proteome</keyword>
<comment type="caution">
    <text evidence="1">The sequence shown here is derived from an EMBL/GenBank/DDBJ whole genome shotgun (WGS) entry which is preliminary data.</text>
</comment>
<dbReference type="Proteomes" id="UP001354971">
    <property type="component" value="Unassembled WGS sequence"/>
</dbReference>
<dbReference type="RefSeq" id="WP_330199942.1">
    <property type="nucleotide sequence ID" value="NZ_JAZDRP010000011.1"/>
</dbReference>
<reference evidence="1 2" key="1">
    <citation type="submission" date="2024-01" db="EMBL/GenBank/DDBJ databases">
        <title>Hyphobacterium bacterium isolated from marine sediment.</title>
        <authorList>
            <person name="Zhao S."/>
        </authorList>
    </citation>
    <scope>NUCLEOTIDE SEQUENCE [LARGE SCALE GENOMIC DNA]</scope>
    <source>
        <strain evidence="2">HN65</strain>
    </source>
</reference>